<dbReference type="Gene3D" id="3.10.28.10">
    <property type="entry name" value="Homing endonucleases"/>
    <property type="match status" value="1"/>
</dbReference>
<dbReference type="EMBL" id="PEUA01000019">
    <property type="protein sequence ID" value="PIV43250.1"/>
    <property type="molecule type" value="Genomic_DNA"/>
</dbReference>
<sequence length="333" mass="38159">MPRIKFKKGSQAKFLSDVVRYLGFDWPQLSRKIKVHPRCLSDWRREKYTIPESVFKRITKLTGEEIRVPAHKILPDFWSIEKAARKGGRVVAEKYGGPGTPEGRVKGGRISQEHRRRNPEKYRQAGCNIKKVFPKPPYSEKLAELVGILLGDGAISNYQVRVSLDRNVDRQYATFVRNLMHDVLGERPSFMERSEDNTIALTISGAGLVEVLEQMGLRRGNKVVHQVDFPKWVRSRRSYKIACVRGLFDTDGGLYSHHKAQKNYLGWCFASSSKPLLQSVMDILLSLGFNVKKAGENKIYMYSLEHISRYMKIVNSHNPKNVDKLTVRIGQNN</sequence>
<dbReference type="GO" id="GO:0016539">
    <property type="term" value="P:intein-mediated protein splicing"/>
    <property type="evidence" value="ECO:0007669"/>
    <property type="project" value="InterPro"/>
</dbReference>
<dbReference type="InterPro" id="IPR010982">
    <property type="entry name" value="Lambda_DNA-bd_dom_sf"/>
</dbReference>
<dbReference type="AlphaFoldDB" id="A0A2M7D886"/>
<name>A0A2M7D886_9BACT</name>
<reference evidence="4" key="1">
    <citation type="submission" date="2017-09" db="EMBL/GenBank/DDBJ databases">
        <title>Depth-based differentiation of microbial function through sediment-hosted aquifers and enrichment of novel symbionts in the deep terrestrial subsurface.</title>
        <authorList>
            <person name="Probst A.J."/>
            <person name="Ladd B."/>
            <person name="Jarett J.K."/>
            <person name="Geller-Mcgrath D.E."/>
            <person name="Sieber C.M.K."/>
            <person name="Emerson J.B."/>
            <person name="Anantharaman K."/>
            <person name="Thomas B.C."/>
            <person name="Malmstrom R."/>
            <person name="Stieglmeier M."/>
            <person name="Klingl A."/>
            <person name="Woyke T."/>
            <person name="Ryan C.M."/>
            <person name="Banfield J.F."/>
        </authorList>
    </citation>
    <scope>NUCLEOTIDE SEQUENCE [LARGE SCALE GENOMIC DNA]</scope>
</reference>
<dbReference type="InterPro" id="IPR004042">
    <property type="entry name" value="Intein_endonuc_central"/>
</dbReference>
<accession>A0A2M7D886</accession>
<gene>
    <name evidence="3" type="ORF">COS26_00820</name>
</gene>
<dbReference type="PROSITE" id="PS50819">
    <property type="entry name" value="INTEIN_ENDONUCLEASE"/>
    <property type="match status" value="1"/>
</dbReference>
<evidence type="ECO:0000256" key="1">
    <source>
        <dbReference type="SAM" id="MobiDB-lite"/>
    </source>
</evidence>
<organism evidence="3 4">
    <name type="scientific">Candidatus Nealsonbacteria bacterium CG02_land_8_20_14_3_00_40_11</name>
    <dbReference type="NCBI Taxonomy" id="1974700"/>
    <lineage>
        <taxon>Bacteria</taxon>
        <taxon>Candidatus Nealsoniibacteriota</taxon>
    </lineage>
</organism>
<evidence type="ECO:0000313" key="4">
    <source>
        <dbReference type="Proteomes" id="UP000230304"/>
    </source>
</evidence>
<dbReference type="Proteomes" id="UP000230304">
    <property type="component" value="Unassembled WGS sequence"/>
</dbReference>
<dbReference type="InterPro" id="IPR027434">
    <property type="entry name" value="Homing_endonucl"/>
</dbReference>
<dbReference type="Gene3D" id="1.10.260.40">
    <property type="entry name" value="lambda repressor-like DNA-binding domains"/>
    <property type="match status" value="1"/>
</dbReference>
<comment type="caution">
    <text evidence="3">The sequence shown here is derived from an EMBL/GenBank/DDBJ whole genome shotgun (WGS) entry which is preliminary data.</text>
</comment>
<dbReference type="Pfam" id="PF14528">
    <property type="entry name" value="LAGLIDADG_3"/>
    <property type="match status" value="1"/>
</dbReference>
<feature type="domain" description="DOD-type homing endonuclease" evidence="2">
    <location>
        <begin position="145"/>
        <end position="289"/>
    </location>
</feature>
<proteinExistence type="predicted"/>
<dbReference type="InterPro" id="IPR006142">
    <property type="entry name" value="INTEIN"/>
</dbReference>
<dbReference type="GO" id="GO:0004519">
    <property type="term" value="F:endonuclease activity"/>
    <property type="evidence" value="ECO:0007669"/>
    <property type="project" value="InterPro"/>
</dbReference>
<dbReference type="SUPFAM" id="SSF55608">
    <property type="entry name" value="Homing endonucleases"/>
    <property type="match status" value="1"/>
</dbReference>
<protein>
    <recommendedName>
        <fullName evidence="2">DOD-type homing endonuclease domain-containing protein</fullName>
    </recommendedName>
</protein>
<dbReference type="InterPro" id="IPR004860">
    <property type="entry name" value="LAGLIDADG_dom"/>
</dbReference>
<evidence type="ECO:0000313" key="3">
    <source>
        <dbReference type="EMBL" id="PIV43250.1"/>
    </source>
</evidence>
<dbReference type="PRINTS" id="PR00379">
    <property type="entry name" value="INTEIN"/>
</dbReference>
<evidence type="ECO:0000259" key="2">
    <source>
        <dbReference type="PROSITE" id="PS50819"/>
    </source>
</evidence>
<dbReference type="GO" id="GO:0003677">
    <property type="term" value="F:DNA binding"/>
    <property type="evidence" value="ECO:0007669"/>
    <property type="project" value="InterPro"/>
</dbReference>
<feature type="region of interest" description="Disordered" evidence="1">
    <location>
        <begin position="92"/>
        <end position="121"/>
    </location>
</feature>